<sequence length="50" mass="5742">MFKALKRIVALFALLAVAVKGVFSFLSWVEKQDDLDASIWIDEEELEEVQ</sequence>
<dbReference type="AlphaFoldDB" id="A0A6J6E4L2"/>
<proteinExistence type="predicted"/>
<name>A0A6J6E4L2_9ZZZZ</name>
<reference evidence="1" key="1">
    <citation type="submission" date="2020-05" db="EMBL/GenBank/DDBJ databases">
        <authorList>
            <person name="Chiriac C."/>
            <person name="Salcher M."/>
            <person name="Ghai R."/>
            <person name="Kavagutti S V."/>
        </authorList>
    </citation>
    <scope>NUCLEOTIDE SEQUENCE</scope>
</reference>
<evidence type="ECO:0000313" key="1">
    <source>
        <dbReference type="EMBL" id="CAB4569203.1"/>
    </source>
</evidence>
<protein>
    <submittedName>
        <fullName evidence="1">Unannotated protein</fullName>
    </submittedName>
</protein>
<dbReference type="EMBL" id="CAEZTJ010000077">
    <property type="protein sequence ID" value="CAB4569203.1"/>
    <property type="molecule type" value="Genomic_DNA"/>
</dbReference>
<organism evidence="1">
    <name type="scientific">freshwater metagenome</name>
    <dbReference type="NCBI Taxonomy" id="449393"/>
    <lineage>
        <taxon>unclassified sequences</taxon>
        <taxon>metagenomes</taxon>
        <taxon>ecological metagenomes</taxon>
    </lineage>
</organism>
<gene>
    <name evidence="1" type="ORF">UFOPK1650_00613</name>
</gene>
<accession>A0A6J6E4L2</accession>